<comment type="subcellular location">
    <subcellularLocation>
        <location evidence="1">Periplasm</location>
    </subcellularLocation>
</comment>
<proteinExistence type="inferred from homology"/>
<evidence type="ECO:0000256" key="3">
    <source>
        <dbReference type="ARBA" id="ARBA00022729"/>
    </source>
</evidence>
<dbReference type="EMBL" id="NRSG01000168">
    <property type="protein sequence ID" value="MBK1660340.1"/>
    <property type="molecule type" value="Genomic_DNA"/>
</dbReference>
<feature type="domain" description="Solute-binding protein family 5" evidence="5">
    <location>
        <begin position="77"/>
        <end position="432"/>
    </location>
</feature>
<evidence type="ECO:0000259" key="5">
    <source>
        <dbReference type="Pfam" id="PF00496"/>
    </source>
</evidence>
<keyword evidence="7" id="KW-1185">Reference proteome</keyword>
<name>A0ABS1D1N1_9PROT</name>
<dbReference type="Gene3D" id="3.10.105.10">
    <property type="entry name" value="Dipeptide-binding Protein, Domain 3"/>
    <property type="match status" value="1"/>
</dbReference>
<dbReference type="PANTHER" id="PTHR30290:SF38">
    <property type="entry name" value="D,D-DIPEPTIDE-BINDING PERIPLASMIC PROTEIN DDPA-RELATED"/>
    <property type="match status" value="1"/>
</dbReference>
<accession>A0ABS1D1N1</accession>
<gene>
    <name evidence="6" type="ORF">CKO45_19105</name>
</gene>
<reference evidence="6 7" key="1">
    <citation type="journal article" date="2020" name="Microorganisms">
        <title>Osmotic Adaptation and Compatible Solute Biosynthesis of Phototrophic Bacteria as Revealed from Genome Analyses.</title>
        <authorList>
            <person name="Imhoff J.F."/>
            <person name="Rahn T."/>
            <person name="Kunzel S."/>
            <person name="Keller A."/>
            <person name="Neulinger S.C."/>
        </authorList>
    </citation>
    <scope>NUCLEOTIDE SEQUENCE [LARGE SCALE GENOMIC DNA]</scope>
    <source>
        <strain evidence="6 7">DSM 15382</strain>
    </source>
</reference>
<sequence length="532" mass="58579">MHRRHLLVSLAASAGTALAAPRLAAAQGAPGRRVLRFVPQADLALLDPIHSVAFVTRNHALLVYDTLYGWDAELRARPQMAAALPVFEEDGKRATITLREGLRFHDGAPVRAADCAASIRRWATRDAFGQALWAVTDDLSAADDRRIVFRLKKPFPLLADALAKVGTHLCAMMPERHAALPSSQAVPEMIGSGPFRYVAGERVAGSRNVYERNPGYQPRQEAPSYLSGGKVVHFDRVEWLTIPDGATAAAALQRGEVDWWELPAIDLVPQLKRGRGLKVDTLDPNGSIGFWRPNCLHAPMDNPATRRAILRGVNQRDFMIAAASEDQSFWRVPYGFFAPGSIMASDEGMEALRNPTPIDATRRALEQAGYRGERVNMLAATDFPVINAMSEVMGDYLRRIGINLDYVATDWGTVTQRILKKDPVAQGGWNSMVSWTAGSAQVNPAANNLIRGHGERAIFGWPTSPELERLRDSWFEAPDDPARAAIGRQMQRQAFEDVPYVPLGQFFSPTALRADLEGMLKGVALFYGIRRA</sequence>
<feature type="chain" id="PRO_5045244305" evidence="4">
    <location>
        <begin position="20"/>
        <end position="532"/>
    </location>
</feature>
<feature type="signal peptide" evidence="4">
    <location>
        <begin position="1"/>
        <end position="19"/>
    </location>
</feature>
<evidence type="ECO:0000256" key="1">
    <source>
        <dbReference type="ARBA" id="ARBA00004418"/>
    </source>
</evidence>
<dbReference type="Proteomes" id="UP000697995">
    <property type="component" value="Unassembled WGS sequence"/>
</dbReference>
<evidence type="ECO:0000313" key="6">
    <source>
        <dbReference type="EMBL" id="MBK1660340.1"/>
    </source>
</evidence>
<dbReference type="InterPro" id="IPR030678">
    <property type="entry name" value="Peptide/Ni-bd"/>
</dbReference>
<dbReference type="SUPFAM" id="SSF53850">
    <property type="entry name" value="Periplasmic binding protein-like II"/>
    <property type="match status" value="1"/>
</dbReference>
<dbReference type="PANTHER" id="PTHR30290">
    <property type="entry name" value="PERIPLASMIC BINDING COMPONENT OF ABC TRANSPORTER"/>
    <property type="match status" value="1"/>
</dbReference>
<comment type="caution">
    <text evidence="6">The sequence shown here is derived from an EMBL/GenBank/DDBJ whole genome shotgun (WGS) entry which is preliminary data.</text>
</comment>
<evidence type="ECO:0000256" key="4">
    <source>
        <dbReference type="SAM" id="SignalP"/>
    </source>
</evidence>
<evidence type="ECO:0000313" key="7">
    <source>
        <dbReference type="Proteomes" id="UP000697995"/>
    </source>
</evidence>
<dbReference type="RefSeq" id="WP_133219736.1">
    <property type="nucleotide sequence ID" value="NZ_NRSG01000168.1"/>
</dbReference>
<organism evidence="6 7">
    <name type="scientific">Paracraurococcus ruber</name>
    <dbReference type="NCBI Taxonomy" id="77675"/>
    <lineage>
        <taxon>Bacteria</taxon>
        <taxon>Pseudomonadati</taxon>
        <taxon>Pseudomonadota</taxon>
        <taxon>Alphaproteobacteria</taxon>
        <taxon>Acetobacterales</taxon>
        <taxon>Roseomonadaceae</taxon>
        <taxon>Paracraurococcus</taxon>
    </lineage>
</organism>
<keyword evidence="3 4" id="KW-0732">Signal</keyword>
<dbReference type="InterPro" id="IPR000914">
    <property type="entry name" value="SBP_5_dom"/>
</dbReference>
<protein>
    <submittedName>
        <fullName evidence="6">ABC transporter substrate-binding protein</fullName>
    </submittedName>
</protein>
<dbReference type="PIRSF" id="PIRSF002741">
    <property type="entry name" value="MppA"/>
    <property type="match status" value="1"/>
</dbReference>
<dbReference type="Gene3D" id="3.40.190.10">
    <property type="entry name" value="Periplasmic binding protein-like II"/>
    <property type="match status" value="1"/>
</dbReference>
<dbReference type="CDD" id="cd08502">
    <property type="entry name" value="PBP2_NikA_DppA_OppA_like_16"/>
    <property type="match status" value="1"/>
</dbReference>
<dbReference type="Pfam" id="PF00496">
    <property type="entry name" value="SBP_bac_5"/>
    <property type="match status" value="1"/>
</dbReference>
<comment type="similarity">
    <text evidence="2">Belongs to the bacterial solute-binding protein 5 family.</text>
</comment>
<evidence type="ECO:0000256" key="2">
    <source>
        <dbReference type="ARBA" id="ARBA00005695"/>
    </source>
</evidence>
<dbReference type="InterPro" id="IPR039424">
    <property type="entry name" value="SBP_5"/>
</dbReference>